<name>A0A6H5ILQ7_9HYME</name>
<dbReference type="Proteomes" id="UP000479190">
    <property type="component" value="Unassembled WGS sequence"/>
</dbReference>
<organism evidence="2 3">
    <name type="scientific">Trichogramma brassicae</name>
    <dbReference type="NCBI Taxonomy" id="86971"/>
    <lineage>
        <taxon>Eukaryota</taxon>
        <taxon>Metazoa</taxon>
        <taxon>Ecdysozoa</taxon>
        <taxon>Arthropoda</taxon>
        <taxon>Hexapoda</taxon>
        <taxon>Insecta</taxon>
        <taxon>Pterygota</taxon>
        <taxon>Neoptera</taxon>
        <taxon>Endopterygota</taxon>
        <taxon>Hymenoptera</taxon>
        <taxon>Apocrita</taxon>
        <taxon>Proctotrupomorpha</taxon>
        <taxon>Chalcidoidea</taxon>
        <taxon>Trichogrammatidae</taxon>
        <taxon>Trichogramma</taxon>
    </lineage>
</organism>
<feature type="region of interest" description="Disordered" evidence="1">
    <location>
        <begin position="1"/>
        <end position="49"/>
    </location>
</feature>
<evidence type="ECO:0000313" key="2">
    <source>
        <dbReference type="EMBL" id="CAB0037527.1"/>
    </source>
</evidence>
<dbReference type="EMBL" id="CADCXV010000859">
    <property type="protein sequence ID" value="CAB0037527.1"/>
    <property type="molecule type" value="Genomic_DNA"/>
</dbReference>
<evidence type="ECO:0000313" key="3">
    <source>
        <dbReference type="Proteomes" id="UP000479190"/>
    </source>
</evidence>
<proteinExistence type="predicted"/>
<protein>
    <submittedName>
        <fullName evidence="2">Uncharacterized protein</fullName>
    </submittedName>
</protein>
<evidence type="ECO:0000256" key="1">
    <source>
        <dbReference type="SAM" id="MobiDB-lite"/>
    </source>
</evidence>
<dbReference type="AlphaFoldDB" id="A0A6H5ILQ7"/>
<gene>
    <name evidence="2" type="ORF">TBRA_LOCUS9354</name>
</gene>
<feature type="compositionally biased region" description="Basic and acidic residues" evidence="1">
    <location>
        <begin position="32"/>
        <end position="41"/>
    </location>
</feature>
<feature type="compositionally biased region" description="Polar residues" evidence="1">
    <location>
        <begin position="9"/>
        <end position="29"/>
    </location>
</feature>
<keyword evidence="3" id="KW-1185">Reference proteome</keyword>
<sequence length="49" mass="5424">MRDGDAGLNPSSRGCTSTSLPARDQWSTTRFIRRDVRDSRRPTAGATSR</sequence>
<accession>A0A6H5ILQ7</accession>
<reference evidence="2 3" key="1">
    <citation type="submission" date="2020-02" db="EMBL/GenBank/DDBJ databases">
        <authorList>
            <person name="Ferguson B K."/>
        </authorList>
    </citation>
    <scope>NUCLEOTIDE SEQUENCE [LARGE SCALE GENOMIC DNA]</scope>
</reference>